<evidence type="ECO:0000259" key="5">
    <source>
        <dbReference type="PROSITE" id="PS50893"/>
    </source>
</evidence>
<protein>
    <recommendedName>
        <fullName evidence="5">ABC transporter domain-containing protein</fullName>
    </recommendedName>
</protein>
<dbReference type="InterPro" id="IPR027417">
    <property type="entry name" value="P-loop_NTPase"/>
</dbReference>
<dbReference type="CDD" id="cd03221">
    <property type="entry name" value="ABCF_EF-3"/>
    <property type="match status" value="1"/>
</dbReference>
<gene>
    <name evidence="6" type="ORF">SCHCODRAFT_56496</name>
</gene>
<dbReference type="InterPro" id="IPR017871">
    <property type="entry name" value="ABC_transporter-like_CS"/>
</dbReference>
<feature type="domain" description="ABC transporter" evidence="5">
    <location>
        <begin position="476"/>
        <end position="703"/>
    </location>
</feature>
<dbReference type="InterPro" id="IPR050611">
    <property type="entry name" value="ABCF"/>
</dbReference>
<organism evidence="7">
    <name type="scientific">Schizophyllum commune (strain H4-8 / FGSC 9210)</name>
    <name type="common">Split gill fungus</name>
    <dbReference type="NCBI Taxonomy" id="578458"/>
    <lineage>
        <taxon>Eukaryota</taxon>
        <taxon>Fungi</taxon>
        <taxon>Dikarya</taxon>
        <taxon>Basidiomycota</taxon>
        <taxon>Agaricomycotina</taxon>
        <taxon>Agaricomycetes</taxon>
        <taxon>Agaricomycetidae</taxon>
        <taxon>Agaricales</taxon>
        <taxon>Schizophyllaceae</taxon>
        <taxon>Schizophyllum</taxon>
    </lineage>
</organism>
<dbReference type="PROSITE" id="PS50893">
    <property type="entry name" value="ABC_TRANSPORTER_2"/>
    <property type="match status" value="2"/>
</dbReference>
<dbReference type="PROSITE" id="PS00211">
    <property type="entry name" value="ABC_TRANSPORTER_1"/>
    <property type="match status" value="1"/>
</dbReference>
<evidence type="ECO:0000256" key="1">
    <source>
        <dbReference type="ARBA" id="ARBA00022737"/>
    </source>
</evidence>
<evidence type="ECO:0000256" key="3">
    <source>
        <dbReference type="ARBA" id="ARBA00022840"/>
    </source>
</evidence>
<dbReference type="HOGENOM" id="CLU_000604_36_6_1"/>
<dbReference type="Proteomes" id="UP000007431">
    <property type="component" value="Unassembled WGS sequence"/>
</dbReference>
<dbReference type="InterPro" id="IPR003439">
    <property type="entry name" value="ABC_transporter-like_ATP-bd"/>
</dbReference>
<proteinExistence type="predicted"/>
<keyword evidence="1" id="KW-0677">Repeat</keyword>
<dbReference type="eggNOG" id="KOG0062">
    <property type="taxonomic scope" value="Eukaryota"/>
</dbReference>
<dbReference type="PANTHER" id="PTHR19211">
    <property type="entry name" value="ATP-BINDING TRANSPORT PROTEIN-RELATED"/>
    <property type="match status" value="1"/>
</dbReference>
<dbReference type="Gene3D" id="3.40.50.300">
    <property type="entry name" value="P-loop containing nucleotide triphosphate hydrolases"/>
    <property type="match status" value="2"/>
</dbReference>
<dbReference type="EMBL" id="GL377307">
    <property type="protein sequence ID" value="EFI95932.1"/>
    <property type="molecule type" value="Genomic_DNA"/>
</dbReference>
<sequence>MSAKSKIARQGRGARAEKPSATSSVGTNASTPQITATSQTSRFHVDTLSTLAKEIDLKDVNITVGDHEILVDAHLRLKESVHYGLVGRNGEGKTTLLRAIADKVIPGIPENLRILLAGQVESALGEINGKVDELTVLQVVVKSDRKREAALKEYTSAHRLSSVATPEDAGRAIAEVNLERARAQLTVARKVADRRSGARGAEARKVLLAAEAGFKEAEGRVISPARDADTLVVAHAMLEEVKDALYALGSDSTEAKARKILLGLGFRADQLDAPFTTLSGGWRSRCSLASVLLQEPDILILDEPTNYLDIPAIIWLQKHIVSLDETTVIIVAHDRAFLDEATEETIFLRSKALTYFEGSISAAQRAIAKKRKGAIRARDALEKKRIAVEKSIAHGAKIARETGDENKARMVKARQKKLDERWGAEVNEKGHRFKLNRDMQGFHTARRADIVVDSLDPAITLPFINPEPLRFPGSLCSLSNVSFRYGPRLPYVLKAVTLTVHPGDRIGLVGKNGEGKSTLVKLLVGELQPTRGEVTRHPRLTLGYYSQHSVEQLSRPEMGQKSALRYFMEEMRAAHNIDVDEQTSRAFLGSFGLHGKTATISVGMLSGGQKVRLALALLVYPAPHLLVLDEVSTHLDMDTTAALIKALRAFKGAVVLVSHDRHLVHCVVEGGRILPKDEGDSDASDEEEEAEPPPGGVYRVGPRGEVKRLRGSITEVRTSYLFGLSNIVLIFDFTVHWEKCLKCCRPSAIHLFTLYRLVLMWSPYMRIMKYNVANSHEQEMVYVWGNGDTRQRTTSVKLVVPREGQKSTPDGNRTRAACLLISEFESRLNGRQA</sequence>
<dbReference type="GO" id="GO:0005524">
    <property type="term" value="F:ATP binding"/>
    <property type="evidence" value="ECO:0007669"/>
    <property type="project" value="UniProtKB-KW"/>
</dbReference>
<accession>D8Q6Y2</accession>
<reference evidence="6 7" key="1">
    <citation type="journal article" date="2010" name="Nat. Biotechnol.">
        <title>Genome sequence of the model mushroom Schizophyllum commune.</title>
        <authorList>
            <person name="Ohm R.A."/>
            <person name="de Jong J.F."/>
            <person name="Lugones L.G."/>
            <person name="Aerts A."/>
            <person name="Kothe E."/>
            <person name="Stajich J.E."/>
            <person name="de Vries R.P."/>
            <person name="Record E."/>
            <person name="Levasseur A."/>
            <person name="Baker S.E."/>
            <person name="Bartholomew K.A."/>
            <person name="Coutinho P.M."/>
            <person name="Erdmann S."/>
            <person name="Fowler T.J."/>
            <person name="Gathman A.C."/>
            <person name="Lombard V."/>
            <person name="Henrissat B."/>
            <person name="Knabe N."/>
            <person name="Kuees U."/>
            <person name="Lilly W.W."/>
            <person name="Lindquist E."/>
            <person name="Lucas S."/>
            <person name="Magnuson J.K."/>
            <person name="Piumi F."/>
            <person name="Raudaskoski M."/>
            <person name="Salamov A."/>
            <person name="Schmutz J."/>
            <person name="Schwarze F.W.M.R."/>
            <person name="vanKuyk P.A."/>
            <person name="Horton J.S."/>
            <person name="Grigoriev I.V."/>
            <person name="Woesten H.A.B."/>
        </authorList>
    </citation>
    <scope>NUCLEOTIDE SEQUENCE [LARGE SCALE GENOMIC DNA]</scope>
    <source>
        <strain evidence="7">H4-8 / FGSC 9210</strain>
    </source>
</reference>
<dbReference type="STRING" id="578458.D8Q6Y2"/>
<dbReference type="Pfam" id="PF00005">
    <property type="entry name" value="ABC_tran"/>
    <property type="match status" value="2"/>
</dbReference>
<dbReference type="InterPro" id="IPR003593">
    <property type="entry name" value="AAA+_ATPase"/>
</dbReference>
<keyword evidence="7" id="KW-1185">Reference proteome</keyword>
<keyword evidence="3" id="KW-0067">ATP-binding</keyword>
<dbReference type="InParanoid" id="D8Q6Y2"/>
<name>D8Q6Y2_SCHCM</name>
<dbReference type="OMA" id="RQIAHME"/>
<feature type="region of interest" description="Disordered" evidence="4">
    <location>
        <begin position="675"/>
        <end position="701"/>
    </location>
</feature>
<feature type="region of interest" description="Disordered" evidence="4">
    <location>
        <begin position="1"/>
        <end position="39"/>
    </location>
</feature>
<evidence type="ECO:0000313" key="7">
    <source>
        <dbReference type="Proteomes" id="UP000007431"/>
    </source>
</evidence>
<evidence type="ECO:0000313" key="6">
    <source>
        <dbReference type="EMBL" id="EFI95932.1"/>
    </source>
</evidence>
<dbReference type="SMART" id="SM00382">
    <property type="entry name" value="AAA"/>
    <property type="match status" value="2"/>
</dbReference>
<keyword evidence="2" id="KW-0547">Nucleotide-binding</keyword>
<dbReference type="SUPFAM" id="SSF52540">
    <property type="entry name" value="P-loop containing nucleoside triphosphate hydrolases"/>
    <property type="match status" value="2"/>
</dbReference>
<dbReference type="AlphaFoldDB" id="D8Q6Y2"/>
<dbReference type="PANTHER" id="PTHR19211:SF135">
    <property type="entry name" value="ATPASE, PUTATIVE (AFU_ORTHOLOGUE AFUA_1G16440)-RELATED"/>
    <property type="match status" value="1"/>
</dbReference>
<dbReference type="VEuPathDB" id="FungiDB:SCHCODRAFT_02581797"/>
<feature type="compositionally biased region" description="Acidic residues" evidence="4">
    <location>
        <begin position="679"/>
        <end position="691"/>
    </location>
</feature>
<feature type="compositionally biased region" description="Polar residues" evidence="4">
    <location>
        <begin position="20"/>
        <end position="39"/>
    </location>
</feature>
<evidence type="ECO:0000256" key="2">
    <source>
        <dbReference type="ARBA" id="ARBA00022741"/>
    </source>
</evidence>
<dbReference type="GO" id="GO:0016887">
    <property type="term" value="F:ATP hydrolysis activity"/>
    <property type="evidence" value="ECO:0007669"/>
    <property type="project" value="InterPro"/>
</dbReference>
<evidence type="ECO:0000256" key="4">
    <source>
        <dbReference type="SAM" id="MobiDB-lite"/>
    </source>
</evidence>
<feature type="domain" description="ABC transporter" evidence="5">
    <location>
        <begin position="55"/>
        <end position="375"/>
    </location>
</feature>